<dbReference type="Gene3D" id="1.10.357.10">
    <property type="entry name" value="Tetracycline Repressor, domain 2"/>
    <property type="match status" value="1"/>
</dbReference>
<dbReference type="InterPro" id="IPR001647">
    <property type="entry name" value="HTH_TetR"/>
</dbReference>
<name>A0ABT4SWA6_9ACTN</name>
<dbReference type="PRINTS" id="PR00455">
    <property type="entry name" value="HTHTETR"/>
</dbReference>
<sequence length="206" mass="22170">MADIPDRRARRRAETLEEILAIALEVMAEDGVAGLSLSAVARRLGIRPPSLYKYFPSRHAVYDALFERGQRAYLEAVQRGAAGAEPGLAAMAASLEAGARWVMANQALAQLLFWRPVPGFEPSERAYAPALAVHDHFTALTSAAIERGELHPDAASEEGQALGSSLIAGLLSQQLANEPGAAFEEGRFTRWVARLPGVLAAIYPPR</sequence>
<evidence type="ECO:0000256" key="2">
    <source>
        <dbReference type="PROSITE-ProRule" id="PRU00335"/>
    </source>
</evidence>
<dbReference type="PANTHER" id="PTHR30055">
    <property type="entry name" value="HTH-TYPE TRANSCRIPTIONAL REGULATOR RUTR"/>
    <property type="match status" value="1"/>
</dbReference>
<dbReference type="InterPro" id="IPR050109">
    <property type="entry name" value="HTH-type_TetR-like_transc_reg"/>
</dbReference>
<accession>A0ABT4SWA6</accession>
<reference evidence="4 5" key="1">
    <citation type="submission" date="2022-11" db="EMBL/GenBank/DDBJ databases">
        <title>Nonomuraea corallina sp. nov., a new species of the genus Nonomuraea isolated from sea side sediment in Thai sea.</title>
        <authorList>
            <person name="Ngamcharungchit C."/>
            <person name="Matsumoto A."/>
            <person name="Suriyachadkun C."/>
            <person name="Panbangred W."/>
            <person name="Inahashi Y."/>
            <person name="Intra B."/>
        </authorList>
    </citation>
    <scope>NUCLEOTIDE SEQUENCE [LARGE SCALE GENOMIC DNA]</scope>
    <source>
        <strain evidence="4 5">DSM 43553</strain>
    </source>
</reference>
<evidence type="ECO:0000256" key="1">
    <source>
        <dbReference type="ARBA" id="ARBA00023125"/>
    </source>
</evidence>
<evidence type="ECO:0000313" key="4">
    <source>
        <dbReference type="EMBL" id="MDA0641526.1"/>
    </source>
</evidence>
<gene>
    <name evidence="4" type="ORF">OUY24_12935</name>
</gene>
<protein>
    <submittedName>
        <fullName evidence="4">TetR/AcrR family transcriptional regulator</fullName>
    </submittedName>
</protein>
<evidence type="ECO:0000313" key="5">
    <source>
        <dbReference type="Proteomes" id="UP001212498"/>
    </source>
</evidence>
<keyword evidence="1 2" id="KW-0238">DNA-binding</keyword>
<comment type="caution">
    <text evidence="4">The sequence shown here is derived from an EMBL/GenBank/DDBJ whole genome shotgun (WGS) entry which is preliminary data.</text>
</comment>
<keyword evidence="5" id="KW-1185">Reference proteome</keyword>
<evidence type="ECO:0000259" key="3">
    <source>
        <dbReference type="PROSITE" id="PS50977"/>
    </source>
</evidence>
<feature type="DNA-binding region" description="H-T-H motif" evidence="2">
    <location>
        <begin position="36"/>
        <end position="55"/>
    </location>
</feature>
<dbReference type="InterPro" id="IPR009057">
    <property type="entry name" value="Homeodomain-like_sf"/>
</dbReference>
<feature type="domain" description="HTH tetR-type" evidence="3">
    <location>
        <begin position="13"/>
        <end position="73"/>
    </location>
</feature>
<dbReference type="RefSeq" id="WP_271276367.1">
    <property type="nucleotide sequence ID" value="NZ_BAABFD010000008.1"/>
</dbReference>
<dbReference type="Proteomes" id="UP001212498">
    <property type="component" value="Unassembled WGS sequence"/>
</dbReference>
<dbReference type="PROSITE" id="PS50977">
    <property type="entry name" value="HTH_TETR_2"/>
    <property type="match status" value="1"/>
</dbReference>
<dbReference type="PANTHER" id="PTHR30055:SF239">
    <property type="entry name" value="TRANSCRIPTIONAL REGULATORY PROTEIN"/>
    <property type="match status" value="1"/>
</dbReference>
<dbReference type="SUPFAM" id="SSF46689">
    <property type="entry name" value="Homeodomain-like"/>
    <property type="match status" value="1"/>
</dbReference>
<proteinExistence type="predicted"/>
<dbReference type="Pfam" id="PF00440">
    <property type="entry name" value="TetR_N"/>
    <property type="match status" value="1"/>
</dbReference>
<organism evidence="4 5">
    <name type="scientific">Nonomuraea ferruginea</name>
    <dbReference type="NCBI Taxonomy" id="46174"/>
    <lineage>
        <taxon>Bacteria</taxon>
        <taxon>Bacillati</taxon>
        <taxon>Actinomycetota</taxon>
        <taxon>Actinomycetes</taxon>
        <taxon>Streptosporangiales</taxon>
        <taxon>Streptosporangiaceae</taxon>
        <taxon>Nonomuraea</taxon>
    </lineage>
</organism>
<dbReference type="EMBL" id="JAPNUD010000025">
    <property type="protein sequence ID" value="MDA0641526.1"/>
    <property type="molecule type" value="Genomic_DNA"/>
</dbReference>